<feature type="transmembrane region" description="Helical" evidence="4">
    <location>
        <begin position="119"/>
        <end position="136"/>
    </location>
</feature>
<dbReference type="Proteomes" id="UP000323258">
    <property type="component" value="Unassembled WGS sequence"/>
</dbReference>
<evidence type="ECO:0000256" key="4">
    <source>
        <dbReference type="SAM" id="Phobius"/>
    </source>
</evidence>
<name>A0A5D4GN76_9HYPH</name>
<evidence type="ECO:0000256" key="1">
    <source>
        <dbReference type="ARBA" id="ARBA00022692"/>
    </source>
</evidence>
<dbReference type="EMBL" id="VSZS01000068">
    <property type="protein sequence ID" value="TYR29807.1"/>
    <property type="molecule type" value="Genomic_DNA"/>
</dbReference>
<dbReference type="Pfam" id="PF07690">
    <property type="entry name" value="MFS_1"/>
    <property type="match status" value="1"/>
</dbReference>
<dbReference type="InterPro" id="IPR011701">
    <property type="entry name" value="MFS"/>
</dbReference>
<feature type="transmembrane region" description="Helical" evidence="4">
    <location>
        <begin position="218"/>
        <end position="238"/>
    </location>
</feature>
<feature type="transmembrane region" description="Helical" evidence="4">
    <location>
        <begin position="250"/>
        <end position="271"/>
    </location>
</feature>
<accession>A0A5D4GN76</accession>
<proteinExistence type="predicted"/>
<comment type="caution">
    <text evidence="6">The sequence shown here is derived from an EMBL/GenBank/DDBJ whole genome shotgun (WGS) entry which is preliminary data.</text>
</comment>
<keyword evidence="1 4" id="KW-0812">Transmembrane</keyword>
<evidence type="ECO:0000256" key="3">
    <source>
        <dbReference type="ARBA" id="ARBA00023136"/>
    </source>
</evidence>
<sequence length="401" mass="39893">MVRAMTADSAAIPDRSARLAAIVLILLAGVLTGAQLGKIAPLIPWYQAELGLSLVASGWLAAILGIFIAVAALPAGWAIDRLGLARSIQIGAVALAIGGIALSASASPAAIFAARLVEAIGYLALCVGLPAALNAISPVNWKGPVLAIWSGFVPLGFATSDFLAASMLPAATPPGFLLTIVLVFAVFATAALILLRGFDLNVSAGAAGGIRQTLSREVVLLAVSFGAFVVLSVSMFTFLPSFVAGEGAHYLVSAGAVALSVPLGNVAASVLVRGKGPAQMARLAIFGFAISALTAVPAFTLASPLLATLSALLLAISGALVASAQFAAIPFLTPRGGSVSVAFGLVAQAGGIGTVFGPPLAAAVAESFGWAGFGWFLAATALVGLACMLPIAGRRTLSAAG</sequence>
<dbReference type="CDD" id="cd06174">
    <property type="entry name" value="MFS"/>
    <property type="match status" value="1"/>
</dbReference>
<gene>
    <name evidence="6" type="ORF">FY036_23535</name>
</gene>
<feature type="transmembrane region" description="Helical" evidence="4">
    <location>
        <begin position="176"/>
        <end position="198"/>
    </location>
</feature>
<dbReference type="SUPFAM" id="SSF103473">
    <property type="entry name" value="MFS general substrate transporter"/>
    <property type="match status" value="1"/>
</dbReference>
<dbReference type="InterPro" id="IPR036259">
    <property type="entry name" value="MFS_trans_sf"/>
</dbReference>
<dbReference type="PROSITE" id="PS50850">
    <property type="entry name" value="MFS"/>
    <property type="match status" value="1"/>
</dbReference>
<keyword evidence="7" id="KW-1185">Reference proteome</keyword>
<dbReference type="GO" id="GO:0022857">
    <property type="term" value="F:transmembrane transporter activity"/>
    <property type="evidence" value="ECO:0007669"/>
    <property type="project" value="InterPro"/>
</dbReference>
<keyword evidence="2 4" id="KW-1133">Transmembrane helix</keyword>
<feature type="transmembrane region" description="Helical" evidence="4">
    <location>
        <begin position="373"/>
        <end position="392"/>
    </location>
</feature>
<feature type="domain" description="Major facilitator superfamily (MFS) profile" evidence="5">
    <location>
        <begin position="21"/>
        <end position="396"/>
    </location>
</feature>
<feature type="transmembrane region" description="Helical" evidence="4">
    <location>
        <begin position="148"/>
        <end position="170"/>
    </location>
</feature>
<evidence type="ECO:0000256" key="2">
    <source>
        <dbReference type="ARBA" id="ARBA00022989"/>
    </source>
</evidence>
<evidence type="ECO:0000313" key="6">
    <source>
        <dbReference type="EMBL" id="TYR29807.1"/>
    </source>
</evidence>
<feature type="transmembrane region" description="Helical" evidence="4">
    <location>
        <begin position="90"/>
        <end position="113"/>
    </location>
</feature>
<reference evidence="6 7" key="1">
    <citation type="submission" date="2019-08" db="EMBL/GenBank/DDBJ databases">
        <authorList>
            <person name="Seo Y.L."/>
        </authorList>
    </citation>
    <scope>NUCLEOTIDE SEQUENCE [LARGE SCALE GENOMIC DNA]</scope>
    <source>
        <strain evidence="6 7">MaA-C15</strain>
    </source>
</reference>
<protein>
    <submittedName>
        <fullName evidence="6">MFS transporter</fullName>
    </submittedName>
</protein>
<reference evidence="6 7" key="2">
    <citation type="submission" date="2019-09" db="EMBL/GenBank/DDBJ databases">
        <title>Mesorhizobium sp. MaA-C15 isolated from Microcystis aeruginosa.</title>
        <authorList>
            <person name="Jeong S.E."/>
            <person name="Jin H.M."/>
            <person name="Jeon C.O."/>
        </authorList>
    </citation>
    <scope>NUCLEOTIDE SEQUENCE [LARGE SCALE GENOMIC DNA]</scope>
    <source>
        <strain evidence="6 7">MaA-C15</strain>
    </source>
</reference>
<dbReference type="AlphaFoldDB" id="A0A5D4GN76"/>
<evidence type="ECO:0000259" key="5">
    <source>
        <dbReference type="PROSITE" id="PS50850"/>
    </source>
</evidence>
<feature type="transmembrane region" description="Helical" evidence="4">
    <location>
        <begin position="312"/>
        <end position="332"/>
    </location>
</feature>
<keyword evidence="3 4" id="KW-0472">Membrane</keyword>
<dbReference type="InterPro" id="IPR020846">
    <property type="entry name" value="MFS_dom"/>
</dbReference>
<dbReference type="Gene3D" id="1.20.1250.20">
    <property type="entry name" value="MFS general substrate transporter like domains"/>
    <property type="match status" value="1"/>
</dbReference>
<feature type="transmembrane region" description="Helical" evidence="4">
    <location>
        <begin position="339"/>
        <end position="361"/>
    </location>
</feature>
<feature type="transmembrane region" description="Helical" evidence="4">
    <location>
        <begin position="52"/>
        <end position="78"/>
    </location>
</feature>
<feature type="transmembrane region" description="Helical" evidence="4">
    <location>
        <begin position="283"/>
        <end position="306"/>
    </location>
</feature>
<evidence type="ECO:0000313" key="7">
    <source>
        <dbReference type="Proteomes" id="UP000323258"/>
    </source>
</evidence>
<organism evidence="6 7">
    <name type="scientific">Neoaquamicrobium microcysteis</name>
    <dbReference type="NCBI Taxonomy" id="2682781"/>
    <lineage>
        <taxon>Bacteria</taxon>
        <taxon>Pseudomonadati</taxon>
        <taxon>Pseudomonadota</taxon>
        <taxon>Alphaproteobacteria</taxon>
        <taxon>Hyphomicrobiales</taxon>
        <taxon>Phyllobacteriaceae</taxon>
        <taxon>Neoaquamicrobium</taxon>
    </lineage>
</organism>